<dbReference type="RefSeq" id="WP_058239574.1">
    <property type="nucleotide sequence ID" value="NZ_CYPW01000017.1"/>
</dbReference>
<accession>A0A0P1EQA3</accession>
<organism evidence="1 2">
    <name type="scientific">Shimia marina</name>
    <dbReference type="NCBI Taxonomy" id="321267"/>
    <lineage>
        <taxon>Bacteria</taxon>
        <taxon>Pseudomonadati</taxon>
        <taxon>Pseudomonadota</taxon>
        <taxon>Alphaproteobacteria</taxon>
        <taxon>Rhodobacterales</taxon>
        <taxon>Roseobacteraceae</taxon>
    </lineage>
</organism>
<evidence type="ECO:0000313" key="2">
    <source>
        <dbReference type="Proteomes" id="UP000054823"/>
    </source>
</evidence>
<name>A0A0P1EQA3_9RHOB</name>
<dbReference type="InterPro" id="IPR018666">
    <property type="entry name" value="DUF2125"/>
</dbReference>
<dbReference type="Proteomes" id="UP000054823">
    <property type="component" value="Unassembled WGS sequence"/>
</dbReference>
<evidence type="ECO:0000313" key="1">
    <source>
        <dbReference type="EMBL" id="CUH52358.1"/>
    </source>
</evidence>
<dbReference type="AlphaFoldDB" id="A0A0P1EQA3"/>
<gene>
    <name evidence="1" type="ORF">SHM7688_01804</name>
</gene>
<keyword evidence="2" id="KW-1185">Reference proteome</keyword>
<dbReference type="STRING" id="321267.SHM7688_01804"/>
<proteinExistence type="predicted"/>
<evidence type="ECO:0008006" key="3">
    <source>
        <dbReference type="Google" id="ProtNLM"/>
    </source>
</evidence>
<dbReference type="Pfam" id="PF09898">
    <property type="entry name" value="DUF2125"/>
    <property type="match status" value="1"/>
</dbReference>
<reference evidence="1 2" key="1">
    <citation type="submission" date="2015-09" db="EMBL/GenBank/DDBJ databases">
        <authorList>
            <consortium name="Swine Surveillance"/>
        </authorList>
    </citation>
    <scope>NUCLEOTIDE SEQUENCE [LARGE SCALE GENOMIC DNA]</scope>
    <source>
        <strain evidence="1 2">CECT 7688</strain>
    </source>
</reference>
<dbReference type="EMBL" id="CYPW01000017">
    <property type="protein sequence ID" value="CUH52358.1"/>
    <property type="molecule type" value="Genomic_DNA"/>
</dbReference>
<protein>
    <recommendedName>
        <fullName evidence="3">DUF2125 domain-containing protein</fullName>
    </recommendedName>
</protein>
<dbReference type="OrthoDB" id="7625707at2"/>
<sequence length="331" mass="36186">MKLLAYLIGLAALVWSGIWMAGYWGVTTALPAWFEARQNEGWVAEYDDLTVSGFPSRLDSTFTNLTLADPDTGVAWDAPFFQLFALTYRPHHVIAVWPDQQRLATPAEKLTLATEDMRASLVLDPGTNLTLARTNLAVQGLTVASSLGWKLSAAAINLAMHRQEGTESTYRLAFQADEVTPPAGFDLRDEIELPRSFSSFKADLVAEFDHPWDRNAIEQARPQPVALDLKLAEIVWGDLQLHAAGAVTLDTRGIPTGDLTIRAVNWRDILEVARQSEKLPISVLDTVEQGLGLLAQLSGNAQELDIPLTFSGGATRLGPLPIGPAPRIILR</sequence>